<dbReference type="PANTHER" id="PTHR18901:SF38">
    <property type="entry name" value="PSEUDOURIDINE-5'-PHOSPHATASE"/>
    <property type="match status" value="1"/>
</dbReference>
<reference evidence="1" key="2">
    <citation type="submission" date="2014-07" db="EMBL/GenBank/DDBJ databases">
        <authorList>
            <person name="Hull J."/>
        </authorList>
    </citation>
    <scope>NUCLEOTIDE SEQUENCE</scope>
</reference>
<proteinExistence type="predicted"/>
<dbReference type="Gene3D" id="1.10.150.240">
    <property type="entry name" value="Putative phosphatase, domain 2"/>
    <property type="match status" value="1"/>
</dbReference>
<evidence type="ECO:0000313" key="1">
    <source>
        <dbReference type="EMBL" id="JAG27849.1"/>
    </source>
</evidence>
<dbReference type="PANTHER" id="PTHR18901">
    <property type="entry name" value="2-DEOXYGLUCOSE-6-PHOSPHATE PHOSPHATASE 2"/>
    <property type="match status" value="1"/>
</dbReference>
<dbReference type="SUPFAM" id="SSF56784">
    <property type="entry name" value="HAD-like"/>
    <property type="match status" value="1"/>
</dbReference>
<dbReference type="Pfam" id="PF13419">
    <property type="entry name" value="HAD_2"/>
    <property type="match status" value="1"/>
</dbReference>
<name>A0A0A9Y6P1_LYGHE</name>
<protein>
    <submittedName>
        <fullName evidence="1">Pseudouridine-5'-monophosphatase</fullName>
    </submittedName>
</protein>
<dbReference type="InterPro" id="IPR041492">
    <property type="entry name" value="HAD_2"/>
</dbReference>
<accession>A0A0A9Y6P1</accession>
<dbReference type="InterPro" id="IPR023198">
    <property type="entry name" value="PGP-like_dom2"/>
</dbReference>
<dbReference type="GO" id="GO:0016791">
    <property type="term" value="F:phosphatase activity"/>
    <property type="evidence" value="ECO:0007669"/>
    <property type="project" value="TreeGrafter"/>
</dbReference>
<dbReference type="InterPro" id="IPR023214">
    <property type="entry name" value="HAD_sf"/>
</dbReference>
<sequence length="319" mass="36147">MLREAFRVGRQPMLNVVFRRRYASDDIYIDKEDACKAKLPPKKKIGNMIIEDKPYECNVDKREEKSKIANCWDGRKALTEKKHTSASHVIFNLDGVVLDSERLIHEAHTMYLAKFKKGFPNKLKIQTSGLSELDAAKLLIYELNLKEALPGITDAVYAQGVRQFLRSMFPRIKLVEGVNDLICHLYTNNVPIALASSNTEALFKQKTRCFTKLMDRFCHIVLRTDPEVKRGKPDPDMLHVTMNKFTKGPADRSKYLAIEDSIAGARAARAAGMQVVLLPSRPIPRDMAEKEADLVVDRLADIDLADFNLPPLPPDVHFT</sequence>
<organism evidence="1">
    <name type="scientific">Lygus hesperus</name>
    <name type="common">Western plant bug</name>
    <dbReference type="NCBI Taxonomy" id="30085"/>
    <lineage>
        <taxon>Eukaryota</taxon>
        <taxon>Metazoa</taxon>
        <taxon>Ecdysozoa</taxon>
        <taxon>Arthropoda</taxon>
        <taxon>Hexapoda</taxon>
        <taxon>Insecta</taxon>
        <taxon>Pterygota</taxon>
        <taxon>Neoptera</taxon>
        <taxon>Paraneoptera</taxon>
        <taxon>Hemiptera</taxon>
        <taxon>Heteroptera</taxon>
        <taxon>Panheteroptera</taxon>
        <taxon>Cimicomorpha</taxon>
        <taxon>Miridae</taxon>
        <taxon>Mirini</taxon>
        <taxon>Lygus</taxon>
    </lineage>
</organism>
<dbReference type="AlphaFoldDB" id="A0A0A9Y6P1"/>
<dbReference type="NCBIfam" id="TIGR01509">
    <property type="entry name" value="HAD-SF-IA-v3"/>
    <property type="match status" value="1"/>
</dbReference>
<reference evidence="1" key="1">
    <citation type="journal article" date="2014" name="PLoS ONE">
        <title>Transcriptome-Based Identification of ABC Transporters in the Western Tarnished Plant Bug Lygus hesperus.</title>
        <authorList>
            <person name="Hull J.J."/>
            <person name="Chaney K."/>
            <person name="Geib S.M."/>
            <person name="Fabrick J.A."/>
            <person name="Brent C.S."/>
            <person name="Walsh D."/>
            <person name="Lavine L.C."/>
        </authorList>
    </citation>
    <scope>NUCLEOTIDE SEQUENCE</scope>
</reference>
<gene>
    <name evidence="1" type="primary">HDHD1</name>
    <name evidence="1" type="ORF">CM83_1030</name>
</gene>
<dbReference type="Gene3D" id="3.40.50.1000">
    <property type="entry name" value="HAD superfamily/HAD-like"/>
    <property type="match status" value="1"/>
</dbReference>
<dbReference type="InterPro" id="IPR006439">
    <property type="entry name" value="HAD-SF_hydro_IA"/>
</dbReference>
<dbReference type="InterPro" id="IPR036412">
    <property type="entry name" value="HAD-like_sf"/>
</dbReference>
<dbReference type="EMBL" id="GBHO01015755">
    <property type="protein sequence ID" value="JAG27849.1"/>
    <property type="molecule type" value="Transcribed_RNA"/>
</dbReference>